<protein>
    <submittedName>
        <fullName evidence="1">Uncharacterized protein</fullName>
    </submittedName>
</protein>
<sequence>MEQWINRLLMGCGSAAGLMLGTGQVVEATTLATATILAVLFMRHQARIASDDR</sequence>
<organism evidence="1 2">
    <name type="scientific">Aromatoleum toluvorans</name>
    <dbReference type="NCBI Taxonomy" id="92002"/>
    <lineage>
        <taxon>Bacteria</taxon>
        <taxon>Pseudomonadati</taxon>
        <taxon>Pseudomonadota</taxon>
        <taxon>Betaproteobacteria</taxon>
        <taxon>Rhodocyclales</taxon>
        <taxon>Rhodocyclaceae</taxon>
        <taxon>Aromatoleum</taxon>
    </lineage>
</organism>
<dbReference type="EMBL" id="WTVN01000069">
    <property type="protein sequence ID" value="NMG46401.1"/>
    <property type="molecule type" value="Genomic_DNA"/>
</dbReference>
<proteinExistence type="predicted"/>
<name>A0ABX1Q7R5_9RHOO</name>
<evidence type="ECO:0000313" key="2">
    <source>
        <dbReference type="Proteomes" id="UP000623795"/>
    </source>
</evidence>
<gene>
    <name evidence="1" type="ORF">GPA22_22035</name>
</gene>
<keyword evidence="2" id="KW-1185">Reference proteome</keyword>
<dbReference type="RefSeq" id="WP_169258224.1">
    <property type="nucleotide sequence ID" value="NZ_WTVN01000069.1"/>
</dbReference>
<dbReference type="Proteomes" id="UP000623795">
    <property type="component" value="Unassembled WGS sequence"/>
</dbReference>
<reference evidence="1 2" key="1">
    <citation type="submission" date="2019-12" db="EMBL/GenBank/DDBJ databases">
        <title>Comparative genomics gives insights into the taxonomy of the Azoarcus-Aromatoleum group and reveals separate origins of nif in the plant-associated Azoarcus and non-plant-associated Aromatoleum sub-groups.</title>
        <authorList>
            <person name="Lafos M."/>
            <person name="Maluk M."/>
            <person name="Batista M."/>
            <person name="Junghare M."/>
            <person name="Carmona M."/>
            <person name="Faoro H."/>
            <person name="Cruz L.M."/>
            <person name="Battistoni F."/>
            <person name="De Souza E."/>
            <person name="Pedrosa F."/>
            <person name="Chen W.-M."/>
            <person name="Poole P.S."/>
            <person name="Dixon R.A."/>
            <person name="James E.K."/>
        </authorList>
    </citation>
    <scope>NUCLEOTIDE SEQUENCE [LARGE SCALE GENOMIC DNA]</scope>
    <source>
        <strain evidence="1 2">Td21</strain>
    </source>
</reference>
<comment type="caution">
    <text evidence="1">The sequence shown here is derived from an EMBL/GenBank/DDBJ whole genome shotgun (WGS) entry which is preliminary data.</text>
</comment>
<evidence type="ECO:0000313" key="1">
    <source>
        <dbReference type="EMBL" id="NMG46401.1"/>
    </source>
</evidence>
<accession>A0ABX1Q7R5</accession>